<evidence type="ECO:0000313" key="3">
    <source>
        <dbReference type="Proteomes" id="UP001164803"/>
    </source>
</evidence>
<proteinExistence type="predicted"/>
<dbReference type="Gene3D" id="1.10.260.40">
    <property type="entry name" value="lambda repressor-like DNA-binding domains"/>
    <property type="match status" value="1"/>
</dbReference>
<dbReference type="InterPro" id="IPR010982">
    <property type="entry name" value="Lambda_DNA-bd_dom_sf"/>
</dbReference>
<dbReference type="InterPro" id="IPR001387">
    <property type="entry name" value="Cro/C1-type_HTH"/>
</dbReference>
<dbReference type="SMART" id="SM00530">
    <property type="entry name" value="HTH_XRE"/>
    <property type="match status" value="1"/>
</dbReference>
<accession>A0ABY6Z7A7</accession>
<dbReference type="Proteomes" id="UP001164803">
    <property type="component" value="Chromosome"/>
</dbReference>
<dbReference type="RefSeq" id="WP_268046223.1">
    <property type="nucleotide sequence ID" value="NZ_CP104064.1"/>
</dbReference>
<name>A0ABY6Z7A7_9BACL</name>
<protein>
    <submittedName>
        <fullName evidence="2">Helix-turn-helix domain-containing protein</fullName>
    </submittedName>
</protein>
<dbReference type="EMBL" id="CP104064">
    <property type="protein sequence ID" value="WAH38635.1"/>
    <property type="molecule type" value="Genomic_DNA"/>
</dbReference>
<feature type="domain" description="HTH cro/C1-type" evidence="1">
    <location>
        <begin position="36"/>
        <end position="90"/>
    </location>
</feature>
<gene>
    <name evidence="2" type="ORF">NZD86_09195</name>
</gene>
<dbReference type="SUPFAM" id="SSF47413">
    <property type="entry name" value="lambda repressor-like DNA-binding domains"/>
    <property type="match status" value="1"/>
</dbReference>
<organism evidence="2 3">
    <name type="scientific">Alicyclobacillus dauci</name>
    <dbReference type="NCBI Taxonomy" id="1475485"/>
    <lineage>
        <taxon>Bacteria</taxon>
        <taxon>Bacillati</taxon>
        <taxon>Bacillota</taxon>
        <taxon>Bacilli</taxon>
        <taxon>Bacillales</taxon>
        <taxon>Alicyclobacillaceae</taxon>
        <taxon>Alicyclobacillus</taxon>
    </lineage>
</organism>
<reference evidence="2" key="1">
    <citation type="submission" date="2022-08" db="EMBL/GenBank/DDBJ databases">
        <title>Alicyclobacillus dauci DSM2870, complete genome.</title>
        <authorList>
            <person name="Wang Q."/>
            <person name="Cai R."/>
            <person name="Wang Z."/>
        </authorList>
    </citation>
    <scope>NUCLEOTIDE SEQUENCE</scope>
    <source>
        <strain evidence="2">DSM 28700</strain>
    </source>
</reference>
<evidence type="ECO:0000313" key="2">
    <source>
        <dbReference type="EMBL" id="WAH38635.1"/>
    </source>
</evidence>
<sequence length="97" mass="11056">MERACGYTWTYKVIYEVGGNAYEVGENVCMENKTRLKKILEDNGIKQEWLANKAGLNSNTLSRVVTGRHLPTLRVAQKIARALNTTVDELWPLEEDE</sequence>
<dbReference type="Pfam" id="PF01381">
    <property type="entry name" value="HTH_3"/>
    <property type="match status" value="1"/>
</dbReference>
<keyword evidence="3" id="KW-1185">Reference proteome</keyword>
<dbReference type="CDD" id="cd00093">
    <property type="entry name" value="HTH_XRE"/>
    <property type="match status" value="1"/>
</dbReference>
<evidence type="ECO:0000259" key="1">
    <source>
        <dbReference type="PROSITE" id="PS50943"/>
    </source>
</evidence>
<dbReference type="PROSITE" id="PS50943">
    <property type="entry name" value="HTH_CROC1"/>
    <property type="match status" value="1"/>
</dbReference>